<name>A0AC34R5M7_9BILA</name>
<protein>
    <submittedName>
        <fullName evidence="2">Uncharacterized protein</fullName>
    </submittedName>
</protein>
<dbReference type="Proteomes" id="UP000887576">
    <property type="component" value="Unplaced"/>
</dbReference>
<dbReference type="WBParaSite" id="JU765_v2.g3647.t1">
    <property type="protein sequence ID" value="JU765_v2.g3647.t1"/>
    <property type="gene ID" value="JU765_v2.g3647"/>
</dbReference>
<organism evidence="1 2">
    <name type="scientific">Panagrolaimus sp. JU765</name>
    <dbReference type="NCBI Taxonomy" id="591449"/>
    <lineage>
        <taxon>Eukaryota</taxon>
        <taxon>Metazoa</taxon>
        <taxon>Ecdysozoa</taxon>
        <taxon>Nematoda</taxon>
        <taxon>Chromadorea</taxon>
        <taxon>Rhabditida</taxon>
        <taxon>Tylenchina</taxon>
        <taxon>Panagrolaimomorpha</taxon>
        <taxon>Panagrolaimoidea</taxon>
        <taxon>Panagrolaimidae</taxon>
        <taxon>Panagrolaimus</taxon>
    </lineage>
</organism>
<accession>A0AC34R5M7</accession>
<evidence type="ECO:0000313" key="2">
    <source>
        <dbReference type="WBParaSite" id="JU765_v2.g3647.t1"/>
    </source>
</evidence>
<reference evidence="2" key="1">
    <citation type="submission" date="2022-11" db="UniProtKB">
        <authorList>
            <consortium name="WormBaseParasite"/>
        </authorList>
    </citation>
    <scope>IDENTIFICATION</scope>
</reference>
<sequence length="187" mass="21631">MPEAFAGAENGYSHPIYPEKQPSTAELKFQEFLDDYTGTNLPTEKDWNADLEDEVREEANKIYNFVEPWKFIETRPVFFADTVCDYFVTVISELWEMILIEGKAIPYHEALMWLKCSLSPKTGFAQFDVFKVVQKLSNIFTIFVEEKEPLPIIMIDIKKRVQDIAIEFELDLLFPNISSGFESGHGK</sequence>
<proteinExistence type="predicted"/>
<evidence type="ECO:0000313" key="1">
    <source>
        <dbReference type="Proteomes" id="UP000887576"/>
    </source>
</evidence>